<dbReference type="AlphaFoldDB" id="D5HD80"/>
<dbReference type="PROSITE" id="PS50893">
    <property type="entry name" value="ABC_TRANSPORTER_2"/>
    <property type="match status" value="1"/>
</dbReference>
<name>D5HD80_SALRM</name>
<dbReference type="PANTHER" id="PTHR24220">
    <property type="entry name" value="IMPORT ATP-BINDING PROTEIN"/>
    <property type="match status" value="1"/>
</dbReference>
<dbReference type="InterPro" id="IPR015854">
    <property type="entry name" value="ABC_transpr_LolD-like"/>
</dbReference>
<evidence type="ECO:0000313" key="8">
    <source>
        <dbReference type="Proteomes" id="UP000000933"/>
    </source>
</evidence>
<feature type="region of interest" description="Disordered" evidence="5">
    <location>
        <begin position="1"/>
        <end position="21"/>
    </location>
</feature>
<protein>
    <submittedName>
        <fullName evidence="7">ABC transporter ATP-binding protein</fullName>
    </submittedName>
</protein>
<comment type="similarity">
    <text evidence="4">Belongs to the ABC transporter superfamily. Macrolide exporter (TC 3.A.1.122) family.</text>
</comment>
<dbReference type="PATRIC" id="fig|761659.10.peg.3341"/>
<dbReference type="HOGENOM" id="CLU_000604_1_22_10"/>
<evidence type="ECO:0000256" key="3">
    <source>
        <dbReference type="ARBA" id="ARBA00022840"/>
    </source>
</evidence>
<feature type="domain" description="ABC transporter" evidence="6">
    <location>
        <begin position="52"/>
        <end position="286"/>
    </location>
</feature>
<dbReference type="GO" id="GO:0098796">
    <property type="term" value="C:membrane protein complex"/>
    <property type="evidence" value="ECO:0007669"/>
    <property type="project" value="UniProtKB-ARBA"/>
</dbReference>
<evidence type="ECO:0000259" key="6">
    <source>
        <dbReference type="PROSITE" id="PS50893"/>
    </source>
</evidence>
<organism evidence="7 8">
    <name type="scientific">Salinibacter ruber (strain M8)</name>
    <dbReference type="NCBI Taxonomy" id="761659"/>
    <lineage>
        <taxon>Bacteria</taxon>
        <taxon>Pseudomonadati</taxon>
        <taxon>Rhodothermota</taxon>
        <taxon>Rhodothermia</taxon>
        <taxon>Rhodothermales</taxon>
        <taxon>Salinibacteraceae</taxon>
        <taxon>Salinibacter</taxon>
    </lineage>
</organism>
<dbReference type="InterPro" id="IPR027417">
    <property type="entry name" value="P-loop_NTPase"/>
</dbReference>
<dbReference type="FunFam" id="3.40.50.300:FF:000032">
    <property type="entry name" value="Export ABC transporter ATP-binding protein"/>
    <property type="match status" value="1"/>
</dbReference>
<keyword evidence="2" id="KW-0547">Nucleotide-binding</keyword>
<dbReference type="GO" id="GO:0005886">
    <property type="term" value="C:plasma membrane"/>
    <property type="evidence" value="ECO:0007669"/>
    <property type="project" value="TreeGrafter"/>
</dbReference>
<proteinExistence type="inferred from homology"/>
<dbReference type="InterPro" id="IPR017911">
    <property type="entry name" value="MacB-like_ATP-bd"/>
</dbReference>
<keyword evidence="1" id="KW-0813">Transport</keyword>
<dbReference type="GO" id="GO:0005524">
    <property type="term" value="F:ATP binding"/>
    <property type="evidence" value="ECO:0007669"/>
    <property type="project" value="UniProtKB-KW"/>
</dbReference>
<reference evidence="7 8" key="1">
    <citation type="journal article" date="2010" name="ISME J.">
        <title>Fine-scale evolution: genomic, phenotypic and ecological differentiation in two coexisting Salinibacter ruber strains.</title>
        <authorList>
            <person name="Pena A."/>
            <person name="Teeling H."/>
            <person name="Huerta-Cepas J."/>
            <person name="Santos F."/>
            <person name="Yarza P."/>
            <person name="Brito-Echeverria J."/>
            <person name="Lucio M."/>
            <person name="Schmitt-Kopplin P."/>
            <person name="Meseguer I."/>
            <person name="Schenowitz C."/>
            <person name="Dossat C."/>
            <person name="Barbe V."/>
            <person name="Dopazo J."/>
            <person name="Rossello-Mora R."/>
            <person name="Schuler M."/>
            <person name="Glockner F.O."/>
            <person name="Amann R."/>
            <person name="Gabaldon T."/>
            <person name="Anton J."/>
        </authorList>
    </citation>
    <scope>NUCLEOTIDE SEQUENCE [LARGE SCALE GENOMIC DNA]</scope>
    <source>
        <strain evidence="7 8">M8</strain>
    </source>
</reference>
<dbReference type="Pfam" id="PF00005">
    <property type="entry name" value="ABC_tran"/>
    <property type="match status" value="1"/>
</dbReference>
<dbReference type="Proteomes" id="UP000000933">
    <property type="component" value="Chromosome"/>
</dbReference>
<dbReference type="PANTHER" id="PTHR24220:SF86">
    <property type="entry name" value="ABC TRANSPORTER ABCH.1"/>
    <property type="match status" value="1"/>
</dbReference>
<dbReference type="SUPFAM" id="SSF52540">
    <property type="entry name" value="P-loop containing nucleoside triphosphate hydrolases"/>
    <property type="match status" value="1"/>
</dbReference>
<keyword evidence="3 7" id="KW-0067">ATP-binding</keyword>
<evidence type="ECO:0000256" key="2">
    <source>
        <dbReference type="ARBA" id="ARBA00022741"/>
    </source>
</evidence>
<evidence type="ECO:0000313" key="7">
    <source>
        <dbReference type="EMBL" id="CBH25985.1"/>
    </source>
</evidence>
<gene>
    <name evidence="7" type="ordered locus">SRM_03064</name>
</gene>
<dbReference type="InterPro" id="IPR003593">
    <property type="entry name" value="AAA+_ATPase"/>
</dbReference>
<dbReference type="GO" id="GO:0022857">
    <property type="term" value="F:transmembrane transporter activity"/>
    <property type="evidence" value="ECO:0007669"/>
    <property type="project" value="UniProtKB-ARBA"/>
</dbReference>
<accession>D5HD80</accession>
<sequence length="287" mass="31590">MAPPGFRPYSRGRPRLDTRRPRTRFAHSTPATAMEALATNGAPTNASDRALIEVNGLKKRYMMGSQEVWALDGVTLSIEEGDYVAVMGPSGSGKSTFMNMLGCLDTPTSGTYHLRGEDVSTFSDDELAEIRNHEIGFVFQTFNLLPRVNCLRNAELPLIYAGMSKRDRRERAAEALRSVGLGDRLDHRPNELSGGQRQRVATARALVNRPALLLADEPTGNLDTETGDEIMELLEGLHRQGNTILLVTHEEAIAHHARRVIHLRDGKLEREETVEEPALAGADISIG</sequence>
<dbReference type="Gene3D" id="3.40.50.300">
    <property type="entry name" value="P-loop containing nucleotide triphosphate hydrolases"/>
    <property type="match status" value="1"/>
</dbReference>
<evidence type="ECO:0000256" key="4">
    <source>
        <dbReference type="ARBA" id="ARBA00038388"/>
    </source>
</evidence>
<evidence type="ECO:0000256" key="1">
    <source>
        <dbReference type="ARBA" id="ARBA00022448"/>
    </source>
</evidence>
<dbReference type="CDD" id="cd03255">
    <property type="entry name" value="ABC_MJ0796_LolCDE_FtsE"/>
    <property type="match status" value="1"/>
</dbReference>
<dbReference type="SMART" id="SM00382">
    <property type="entry name" value="AAA"/>
    <property type="match status" value="1"/>
</dbReference>
<dbReference type="EMBL" id="FP565814">
    <property type="protein sequence ID" value="CBH25985.1"/>
    <property type="molecule type" value="Genomic_DNA"/>
</dbReference>
<reference evidence="8" key="2">
    <citation type="submission" date="2010-04" db="EMBL/GenBank/DDBJ databases">
        <title>Genome sequence of Salinibacter ruber M8.</title>
        <authorList>
            <consortium name="Genoscope"/>
        </authorList>
    </citation>
    <scope>NUCLEOTIDE SEQUENCE [LARGE SCALE GENOMIC DNA]</scope>
    <source>
        <strain evidence="8">M8</strain>
    </source>
</reference>
<dbReference type="InterPro" id="IPR003439">
    <property type="entry name" value="ABC_transporter-like_ATP-bd"/>
</dbReference>
<evidence type="ECO:0000256" key="5">
    <source>
        <dbReference type="SAM" id="MobiDB-lite"/>
    </source>
</evidence>
<dbReference type="GO" id="GO:0016887">
    <property type="term" value="F:ATP hydrolysis activity"/>
    <property type="evidence" value="ECO:0007669"/>
    <property type="project" value="InterPro"/>
</dbReference>
<dbReference type="KEGG" id="srm:SRM_03064"/>